<gene>
    <name evidence="1" type="ORF">FUG_LOCUS90</name>
</gene>
<dbReference type="EMBL" id="CAAKMV010000004">
    <property type="protein sequence ID" value="VIO51712.1"/>
    <property type="molecule type" value="Genomic_DNA"/>
</dbReference>
<proteinExistence type="predicted"/>
<protein>
    <submittedName>
        <fullName evidence="1">Uncharacterized protein</fullName>
    </submittedName>
</protein>
<accession>A0A4E9DHE4</accession>
<evidence type="ECO:0000313" key="1">
    <source>
        <dbReference type="EMBL" id="VIO51712.1"/>
    </source>
</evidence>
<reference evidence="1" key="1">
    <citation type="submission" date="2019-04" db="EMBL/GenBank/DDBJ databases">
        <authorList>
            <person name="Melise S."/>
            <person name="Noan J."/>
            <person name="Okalmin O."/>
        </authorList>
    </citation>
    <scope>NUCLEOTIDE SEQUENCE</scope>
    <source>
        <strain evidence="1">FN9</strain>
    </source>
</reference>
<sequence length="109" mass="12364">MRWMNHVHVTCPTCENSQKTGIEVEKCSKAIASAETCDLRKRDTFKTGDECAKYQEIQRLKDEADLKMAREAEPRWDCHDSSGAELSAEFVKIGLSGLTKHVRASDYIQ</sequence>
<name>A0A4E9DHE4_GIBZA</name>
<organism evidence="1">
    <name type="scientific">Gibberella zeae</name>
    <name type="common">Wheat head blight fungus</name>
    <name type="synonym">Fusarium graminearum</name>
    <dbReference type="NCBI Taxonomy" id="5518"/>
    <lineage>
        <taxon>Eukaryota</taxon>
        <taxon>Fungi</taxon>
        <taxon>Dikarya</taxon>
        <taxon>Ascomycota</taxon>
        <taxon>Pezizomycotina</taxon>
        <taxon>Sordariomycetes</taxon>
        <taxon>Hypocreomycetidae</taxon>
        <taxon>Hypocreales</taxon>
        <taxon>Nectriaceae</taxon>
        <taxon>Fusarium</taxon>
    </lineage>
</organism>
<dbReference type="AlphaFoldDB" id="A0A4E9DHE4"/>